<dbReference type="AlphaFoldDB" id="A0AA38XJC3"/>
<keyword evidence="3" id="KW-1185">Reference proteome</keyword>
<accession>A0AA38XJC3</accession>
<reference evidence="2" key="1">
    <citation type="submission" date="2022-10" db="EMBL/GenBank/DDBJ databases">
        <title>Culturing micro-colonial fungi from biological soil crusts in the Mojave desert and describing Neophaeococcomyces mojavensis, and introducing the new genera and species Taxawa tesnikishii.</title>
        <authorList>
            <person name="Kurbessoian T."/>
            <person name="Stajich J.E."/>
        </authorList>
    </citation>
    <scope>NUCLEOTIDE SEQUENCE</scope>
    <source>
        <strain evidence="2">TK_41</strain>
    </source>
</reference>
<feature type="compositionally biased region" description="Polar residues" evidence="1">
    <location>
        <begin position="130"/>
        <end position="144"/>
    </location>
</feature>
<feature type="compositionally biased region" description="Polar residues" evidence="1">
    <location>
        <begin position="1"/>
        <end position="11"/>
    </location>
</feature>
<evidence type="ECO:0000256" key="1">
    <source>
        <dbReference type="SAM" id="MobiDB-lite"/>
    </source>
</evidence>
<dbReference type="Proteomes" id="UP001172673">
    <property type="component" value="Unassembled WGS sequence"/>
</dbReference>
<feature type="region of interest" description="Disordered" evidence="1">
    <location>
        <begin position="1"/>
        <end position="171"/>
    </location>
</feature>
<gene>
    <name evidence="2" type="ORF">H2200_002702</name>
</gene>
<proteinExistence type="predicted"/>
<feature type="compositionally biased region" description="Polar residues" evidence="1">
    <location>
        <begin position="210"/>
        <end position="220"/>
    </location>
</feature>
<evidence type="ECO:0000313" key="3">
    <source>
        <dbReference type="Proteomes" id="UP001172673"/>
    </source>
</evidence>
<evidence type="ECO:0000313" key="2">
    <source>
        <dbReference type="EMBL" id="KAJ9614565.1"/>
    </source>
</evidence>
<sequence>MPIPVRSQSPIKANSAASALSSTSTKSGDVPQTEARGTKELTRLLRQPASDRATSSISARGVNDSKPRDPGPATKVGSSAHNFRGSFHPSASDSSATRAGPTVSERAVGAEFTRSQNTTASNAGDVRGIASTSHTRALSASTRPRGTLETRRLREAGSRPTVSAPSPAALPTVSRTPLLRSAISPTLSTTKPKFNTYQQRFSPKKPINASLPSASASDQASVRPGSAGRVIPSKEVDRDLLDELMQLTLVQEGSVNTLHTYERSIKLQLRTNHEHVENQLSLLISMQHDRQVAINALAMTSWLDGDSQTQDALSTGSDTLLLLAHSLKELQVVTEENGPLENSIKIFEEWCAYTSSRRSNRDGSNNEDQGYFLQPGSSTAPQWAALVSSVEDRMKTSAASLADLRRQREDSSIDVLIKMHTTLAEVILQEIRLLRAIEGLIVREERKWVETAVDAALRHAELHHLASAARASARQGIWASKEAVRSSS</sequence>
<feature type="region of interest" description="Disordered" evidence="1">
    <location>
        <begin position="357"/>
        <end position="376"/>
    </location>
</feature>
<feature type="region of interest" description="Disordered" evidence="1">
    <location>
        <begin position="201"/>
        <end position="229"/>
    </location>
</feature>
<comment type="caution">
    <text evidence="2">The sequence shown here is derived from an EMBL/GenBank/DDBJ whole genome shotgun (WGS) entry which is preliminary data.</text>
</comment>
<name>A0AA38XJC3_9EURO</name>
<protein>
    <submittedName>
        <fullName evidence="2">Uncharacterized protein</fullName>
    </submittedName>
</protein>
<dbReference type="EMBL" id="JAPDRK010000003">
    <property type="protein sequence ID" value="KAJ9614565.1"/>
    <property type="molecule type" value="Genomic_DNA"/>
</dbReference>
<feature type="compositionally biased region" description="Low complexity" evidence="1">
    <location>
        <begin position="12"/>
        <end position="27"/>
    </location>
</feature>
<feature type="compositionally biased region" description="Polar residues" evidence="1">
    <location>
        <begin position="113"/>
        <end position="122"/>
    </location>
</feature>
<organism evidence="2 3">
    <name type="scientific">Cladophialophora chaetospira</name>
    <dbReference type="NCBI Taxonomy" id="386627"/>
    <lineage>
        <taxon>Eukaryota</taxon>
        <taxon>Fungi</taxon>
        <taxon>Dikarya</taxon>
        <taxon>Ascomycota</taxon>
        <taxon>Pezizomycotina</taxon>
        <taxon>Eurotiomycetes</taxon>
        <taxon>Chaetothyriomycetidae</taxon>
        <taxon>Chaetothyriales</taxon>
        <taxon>Herpotrichiellaceae</taxon>
        <taxon>Cladophialophora</taxon>
    </lineage>
</organism>
<feature type="compositionally biased region" description="Basic and acidic residues" evidence="1">
    <location>
        <begin position="146"/>
        <end position="157"/>
    </location>
</feature>